<reference evidence="1 2" key="1">
    <citation type="submission" date="2020-05" db="EMBL/GenBank/DDBJ databases">
        <title>Complete genome sequencing of Campylobacter and Arcobacter type strains.</title>
        <authorList>
            <person name="Miller W.G."/>
            <person name="Yee E."/>
        </authorList>
    </citation>
    <scope>NUCLEOTIDE SEQUENCE [LARGE SCALE GENOMIC DNA]</scope>
    <source>
        <strain evidence="1 2">LMG 25694</strain>
    </source>
</reference>
<gene>
    <name evidence="1" type="ORF">ADFLV_1680</name>
</gene>
<dbReference type="RefSeq" id="WP_129010641.1">
    <property type="nucleotide sequence ID" value="NZ_CP053835.1"/>
</dbReference>
<dbReference type="PANTHER" id="PTHR42782">
    <property type="entry name" value="SI:CH73-314G15.3"/>
    <property type="match status" value="1"/>
</dbReference>
<keyword evidence="2" id="KW-1185">Reference proteome</keyword>
<dbReference type="InterPro" id="IPR009078">
    <property type="entry name" value="Ferritin-like_SF"/>
</dbReference>
<organism evidence="1 2">
    <name type="scientific">Arcobacter defluvii</name>
    <dbReference type="NCBI Taxonomy" id="873191"/>
    <lineage>
        <taxon>Bacteria</taxon>
        <taxon>Pseudomonadati</taxon>
        <taxon>Campylobacterota</taxon>
        <taxon>Epsilonproteobacteria</taxon>
        <taxon>Campylobacterales</taxon>
        <taxon>Arcobacteraceae</taxon>
        <taxon>Arcobacter</taxon>
    </lineage>
</organism>
<dbReference type="InterPro" id="IPR011197">
    <property type="entry name" value="UCP012318"/>
</dbReference>
<dbReference type="InterPro" id="IPR007402">
    <property type="entry name" value="DUF455"/>
</dbReference>
<dbReference type="KEGG" id="adz:ADFLV_1680"/>
<proteinExistence type="predicted"/>
<dbReference type="Pfam" id="PF04305">
    <property type="entry name" value="DUF455"/>
    <property type="match status" value="1"/>
</dbReference>
<sequence>MDYFYTLEKVLLTCEPKIKIEKFKSFYENFLNNTLSFDNSYEVPILDKPSYSDFLEIIKPTALPPIKNFKSIEGKKYLVHTILHIEYSAIDLALDAALRYKNMPVEYYKDWLEVADDEIRHFLMLEELMHELGGVYGDFPVHKNLFEAMEQTPDFLRRMAAVPRYLEANGLDQNPKIMEKLNSNRDEFNIKFIEALRVILEEEVSHVKKGDFWFKYECERLNLEPESTYIKIIEEVFPGSTNRKMDLNFTARKEAGFSCNELKILSKREDCNE</sequence>
<dbReference type="SUPFAM" id="SSF47240">
    <property type="entry name" value="Ferritin-like"/>
    <property type="match status" value="1"/>
</dbReference>
<evidence type="ECO:0000313" key="2">
    <source>
        <dbReference type="Proteomes" id="UP000503313"/>
    </source>
</evidence>
<dbReference type="PIRSF" id="PIRSF012318">
    <property type="entry name" value="UCP012318"/>
    <property type="match status" value="1"/>
</dbReference>
<name>A0AAE7BDZ9_9BACT</name>
<protein>
    <submittedName>
        <fullName evidence="1">DUF455 domain-containing protein</fullName>
    </submittedName>
</protein>
<dbReference type="AlphaFoldDB" id="A0AAE7BDZ9"/>
<evidence type="ECO:0000313" key="1">
    <source>
        <dbReference type="EMBL" id="QKF77700.1"/>
    </source>
</evidence>
<dbReference type="CDD" id="cd00657">
    <property type="entry name" value="Ferritin_like"/>
    <property type="match status" value="1"/>
</dbReference>
<dbReference type="Proteomes" id="UP000503313">
    <property type="component" value="Chromosome"/>
</dbReference>
<accession>A0AAE7BDZ9</accession>
<dbReference type="PANTHER" id="PTHR42782:SF4">
    <property type="entry name" value="DUF455 DOMAIN-CONTAINING PROTEIN"/>
    <property type="match status" value="1"/>
</dbReference>
<dbReference type="EMBL" id="CP053835">
    <property type="protein sequence ID" value="QKF77700.1"/>
    <property type="molecule type" value="Genomic_DNA"/>
</dbReference>